<dbReference type="HOGENOM" id="CLU_144073_1_1_6"/>
<dbReference type="AlphaFoldDB" id="D3RPR7"/>
<dbReference type="PANTHER" id="PTHR41709:SF2">
    <property type="entry name" value="CIRCADIAN CLOCK PROTEIN KAIB2"/>
    <property type="match status" value="1"/>
</dbReference>
<dbReference type="GO" id="GO:0048511">
    <property type="term" value="P:rhythmic process"/>
    <property type="evidence" value="ECO:0007669"/>
    <property type="project" value="InterPro"/>
</dbReference>
<gene>
    <name evidence="3" type="ordered locus">Alvin_0700</name>
</gene>
<name>D3RPR7_ALLVD</name>
<dbReference type="SMART" id="SM01248">
    <property type="entry name" value="KaiB"/>
    <property type="match status" value="1"/>
</dbReference>
<dbReference type="eggNOG" id="COG4251">
    <property type="taxonomic scope" value="Bacteria"/>
</dbReference>
<evidence type="ECO:0000256" key="1">
    <source>
        <dbReference type="SAM" id="MobiDB-lite"/>
    </source>
</evidence>
<dbReference type="InterPro" id="IPR039022">
    <property type="entry name" value="KaiB-like"/>
</dbReference>
<dbReference type="Proteomes" id="UP000001441">
    <property type="component" value="Chromosome"/>
</dbReference>
<dbReference type="CDD" id="cd02978">
    <property type="entry name" value="KaiB_like"/>
    <property type="match status" value="1"/>
</dbReference>
<dbReference type="PANTHER" id="PTHR41709">
    <property type="entry name" value="KAIB-LIKE PROTEIN 1"/>
    <property type="match status" value="1"/>
</dbReference>
<reference evidence="3 4" key="1">
    <citation type="journal article" date="2011" name="Stand. Genomic Sci.">
        <title>Complete genome sequence of Allochromatium vinosum DSM 180(T).</title>
        <authorList>
            <person name="Weissgerber T."/>
            <person name="Zigann R."/>
            <person name="Bruce D."/>
            <person name="Chang Y.J."/>
            <person name="Detter J.C."/>
            <person name="Han C."/>
            <person name="Hauser L."/>
            <person name="Jeffries C.D."/>
            <person name="Land M."/>
            <person name="Munk A.C."/>
            <person name="Tapia R."/>
            <person name="Dahl C."/>
        </authorList>
    </citation>
    <scope>NUCLEOTIDE SEQUENCE [LARGE SCALE GENOMIC DNA]</scope>
    <source>
        <strain evidence="4">ATCC 17899 / DSM 180 / NBRC 103801 / NCIMB 10441 / D</strain>
    </source>
</reference>
<sequence length="127" mass="14367">MSTPEFPPEDHPSPDTPWETTENRESGTRARYVLKLYVAGLTPRSTTALRSVKDICERHLQGRYELEIIDIYEHPSLARDQQIVAAPTLIKQLPLPLRRLIGDMADQERVLVGLDLRLKDAGGRPPT</sequence>
<dbReference type="OrthoDB" id="5458519at2"/>
<protein>
    <submittedName>
        <fullName evidence="3">KaiB domain protein</fullName>
    </submittedName>
</protein>
<dbReference type="KEGG" id="alv:Alvin_0700"/>
<feature type="domain" description="KaiB" evidence="2">
    <location>
        <begin position="35"/>
        <end position="116"/>
    </location>
</feature>
<evidence type="ECO:0000313" key="4">
    <source>
        <dbReference type="Proteomes" id="UP000001441"/>
    </source>
</evidence>
<dbReference type="Pfam" id="PF07689">
    <property type="entry name" value="KaiB"/>
    <property type="match status" value="1"/>
</dbReference>
<dbReference type="InterPro" id="IPR011649">
    <property type="entry name" value="KaiB_domain"/>
</dbReference>
<dbReference type="InterPro" id="IPR036249">
    <property type="entry name" value="Thioredoxin-like_sf"/>
</dbReference>
<dbReference type="EMBL" id="CP001896">
    <property type="protein sequence ID" value="ADC61649.1"/>
    <property type="molecule type" value="Genomic_DNA"/>
</dbReference>
<organism evidence="3 4">
    <name type="scientific">Allochromatium vinosum (strain ATCC 17899 / DSM 180 / NBRC 103801 / NCIMB 10441 / D)</name>
    <name type="common">Chromatium vinosum</name>
    <dbReference type="NCBI Taxonomy" id="572477"/>
    <lineage>
        <taxon>Bacteria</taxon>
        <taxon>Pseudomonadati</taxon>
        <taxon>Pseudomonadota</taxon>
        <taxon>Gammaproteobacteria</taxon>
        <taxon>Chromatiales</taxon>
        <taxon>Chromatiaceae</taxon>
        <taxon>Allochromatium</taxon>
    </lineage>
</organism>
<dbReference type="RefSeq" id="WP_012969925.1">
    <property type="nucleotide sequence ID" value="NC_013851.1"/>
</dbReference>
<dbReference type="STRING" id="572477.Alvin_0700"/>
<accession>D3RPR7</accession>
<proteinExistence type="predicted"/>
<dbReference type="Gene3D" id="3.40.30.10">
    <property type="entry name" value="Glutaredoxin"/>
    <property type="match status" value="1"/>
</dbReference>
<keyword evidence="4" id="KW-1185">Reference proteome</keyword>
<evidence type="ECO:0000313" key="3">
    <source>
        <dbReference type="EMBL" id="ADC61649.1"/>
    </source>
</evidence>
<evidence type="ECO:0000259" key="2">
    <source>
        <dbReference type="SMART" id="SM01248"/>
    </source>
</evidence>
<dbReference type="SUPFAM" id="SSF52833">
    <property type="entry name" value="Thioredoxin-like"/>
    <property type="match status" value="1"/>
</dbReference>
<feature type="region of interest" description="Disordered" evidence="1">
    <location>
        <begin position="1"/>
        <end position="26"/>
    </location>
</feature>